<keyword evidence="5" id="KW-1185">Reference proteome</keyword>
<feature type="coiled-coil region" evidence="2">
    <location>
        <begin position="151"/>
        <end position="178"/>
    </location>
</feature>
<dbReference type="PANTHER" id="PTHR45138:SF2">
    <property type="entry name" value="DIGUANYLATE CYCLASE VDCA"/>
    <property type="match status" value="1"/>
</dbReference>
<evidence type="ECO:0000256" key="1">
    <source>
        <dbReference type="ARBA" id="ARBA00012528"/>
    </source>
</evidence>
<sequence length="341" mass="38520">MSNELLKTAALNLKKAVPLMLKHSIPTTPTNYALWYAYVSESNPKLNIALDATIAQNQQYSPTSSELLYRQHIADPVELDVRSMRQNLDAMVCELSQSLKDTNHDTTTFQTKIQKEFSKLAELENQGFSLEQVIKVVKNIVSESANIHSSTTSFTQQLDKAQSEINALKQRLAETEKDVLYDALTEALNRRAFDDDISALVNQSPNGACLILIDIDHFKQFNDTYGHQLGDLVLKVVAKRLQESCRDGVKLYRFGGEEFAVIIPNSQQRVARQLAEAMRRSIEKLSVKDRRSEARIDNITASFGVSEWKHQQTSSQLIESADTLLYEAKRLGRNRVMPISN</sequence>
<evidence type="ECO:0000313" key="5">
    <source>
        <dbReference type="Proteomes" id="UP000191820"/>
    </source>
</evidence>
<evidence type="ECO:0000259" key="3">
    <source>
        <dbReference type="PROSITE" id="PS50887"/>
    </source>
</evidence>
<evidence type="ECO:0000313" key="4">
    <source>
        <dbReference type="EMBL" id="ARD22046.1"/>
    </source>
</evidence>
<dbReference type="SUPFAM" id="SSF55073">
    <property type="entry name" value="Nucleotide cyclase"/>
    <property type="match status" value="1"/>
</dbReference>
<proteinExistence type="predicted"/>
<dbReference type="Pfam" id="PF00990">
    <property type="entry name" value="GGDEF"/>
    <property type="match status" value="1"/>
</dbReference>
<dbReference type="EC" id="2.7.7.65" evidence="1"/>
<name>A0ABM6JIE7_9GAMM</name>
<dbReference type="InterPro" id="IPR050469">
    <property type="entry name" value="Diguanylate_Cyclase"/>
</dbReference>
<accession>A0ABM6JIE7</accession>
<gene>
    <name evidence="4" type="ORF">SJ2017_1733</name>
</gene>
<dbReference type="SMART" id="SM00267">
    <property type="entry name" value="GGDEF"/>
    <property type="match status" value="1"/>
</dbReference>
<dbReference type="CDD" id="cd01949">
    <property type="entry name" value="GGDEF"/>
    <property type="match status" value="1"/>
</dbReference>
<feature type="domain" description="GGDEF" evidence="3">
    <location>
        <begin position="206"/>
        <end position="341"/>
    </location>
</feature>
<protein>
    <recommendedName>
        <fullName evidence="1">diguanylate cyclase</fullName>
        <ecNumber evidence="1">2.7.7.65</ecNumber>
    </recommendedName>
</protein>
<dbReference type="InterPro" id="IPR029787">
    <property type="entry name" value="Nucleotide_cyclase"/>
</dbReference>
<evidence type="ECO:0000256" key="2">
    <source>
        <dbReference type="SAM" id="Coils"/>
    </source>
</evidence>
<dbReference type="PANTHER" id="PTHR45138">
    <property type="entry name" value="REGULATORY COMPONENTS OF SENSORY TRANSDUCTION SYSTEM"/>
    <property type="match status" value="1"/>
</dbReference>
<organism evidence="4 5">
    <name type="scientific">Shewanella japonica</name>
    <dbReference type="NCBI Taxonomy" id="93973"/>
    <lineage>
        <taxon>Bacteria</taxon>
        <taxon>Pseudomonadati</taxon>
        <taxon>Pseudomonadota</taxon>
        <taxon>Gammaproteobacteria</taxon>
        <taxon>Alteromonadales</taxon>
        <taxon>Shewanellaceae</taxon>
        <taxon>Shewanella</taxon>
    </lineage>
</organism>
<dbReference type="Gene3D" id="3.30.70.270">
    <property type="match status" value="1"/>
</dbReference>
<dbReference type="Proteomes" id="UP000191820">
    <property type="component" value="Chromosome"/>
</dbReference>
<keyword evidence="2" id="KW-0175">Coiled coil</keyword>
<dbReference type="InterPro" id="IPR000160">
    <property type="entry name" value="GGDEF_dom"/>
</dbReference>
<reference evidence="4 5" key="1">
    <citation type="submission" date="2017-03" db="EMBL/GenBank/DDBJ databases">
        <title>Genome sequencing of Shewanella japonica KCTC 22435.</title>
        <authorList>
            <person name="Kim K.M."/>
        </authorList>
    </citation>
    <scope>NUCLEOTIDE SEQUENCE [LARGE SCALE GENOMIC DNA]</scope>
    <source>
        <strain evidence="4 5">KCTC 22435</strain>
    </source>
</reference>
<dbReference type="InterPro" id="IPR043128">
    <property type="entry name" value="Rev_trsase/Diguanyl_cyclase"/>
</dbReference>
<dbReference type="PROSITE" id="PS50887">
    <property type="entry name" value="GGDEF"/>
    <property type="match status" value="1"/>
</dbReference>
<dbReference type="RefSeq" id="WP_080915522.1">
    <property type="nucleotide sequence ID" value="NZ_CP020472.1"/>
</dbReference>
<dbReference type="EMBL" id="CP020472">
    <property type="protein sequence ID" value="ARD22046.1"/>
    <property type="molecule type" value="Genomic_DNA"/>
</dbReference>
<dbReference type="NCBIfam" id="TIGR00254">
    <property type="entry name" value="GGDEF"/>
    <property type="match status" value="1"/>
</dbReference>